<dbReference type="PANTHER" id="PTHR48048">
    <property type="entry name" value="GLYCOSYLTRANSFERASE"/>
    <property type="match status" value="1"/>
</dbReference>
<dbReference type="InterPro" id="IPR035595">
    <property type="entry name" value="UDP_glycos_trans_CS"/>
</dbReference>
<gene>
    <name evidence="7" type="ORF">HUJ06_022453</name>
</gene>
<sequence length="472" mass="51588">MVDGLCLSVLICKFQLHFLFSCLHTLSVFQNTEADPRIRKFKFRMGSGGCIVLYPFPLRGHVGPMLELAKQFVLRHHFSVTVLITTGPFDTPATTSYIHHISQANPSITFLRLPPLSDPFSLVEPSPNRSSLVVLLEFIRLNNPNVLHALKTISQITPVQAFVVDMFTTSAVDVFSDLSIPTYIYFTCGAAALSAFLHLPIIDKQTTQNLKDLTTTHLHIPGLPPIRASHMPEPILDRDDQAYHECLKISSQMTKSRAIMVNTFESLESVSLKAMEDGLCVPDGPTPPVYSVGPLISEPQDGTEEAGNGGGGGVPKCLLWLDEQPPRSVVFLCFGSMGAGLVVKSWAPQVAVLNRESVGGFVSHCGWNSVLEAVVAGVPILAWPLYAEQHMNRTVLVDAYKLAMPIDQSDDGFVSADEVEKRVKSLMDSEDGRALRERSQEMRQQALTALAEGGSSSIAFTKIADELCGNNI</sequence>
<dbReference type="FunFam" id="3.40.50.2000:FF:000095">
    <property type="entry name" value="Glycosyltransferase"/>
    <property type="match status" value="1"/>
</dbReference>
<dbReference type="SUPFAM" id="SSF53756">
    <property type="entry name" value="UDP-Glycosyltransferase/glycogen phosphorylase"/>
    <property type="match status" value="1"/>
</dbReference>
<evidence type="ECO:0000256" key="1">
    <source>
        <dbReference type="ARBA" id="ARBA00009995"/>
    </source>
</evidence>
<protein>
    <recommendedName>
        <fullName evidence="5">Glycosyltransferase</fullName>
        <ecNumber evidence="5">2.4.1.-</ecNumber>
    </recommendedName>
</protein>
<evidence type="ECO:0000256" key="6">
    <source>
        <dbReference type="SAM" id="SignalP"/>
    </source>
</evidence>
<dbReference type="Proteomes" id="UP000607653">
    <property type="component" value="Unassembled WGS sequence"/>
</dbReference>
<dbReference type="Pfam" id="PF00201">
    <property type="entry name" value="UDPGT"/>
    <property type="match status" value="1"/>
</dbReference>
<organism evidence="7 8">
    <name type="scientific">Nelumbo nucifera</name>
    <name type="common">Sacred lotus</name>
    <dbReference type="NCBI Taxonomy" id="4432"/>
    <lineage>
        <taxon>Eukaryota</taxon>
        <taxon>Viridiplantae</taxon>
        <taxon>Streptophyta</taxon>
        <taxon>Embryophyta</taxon>
        <taxon>Tracheophyta</taxon>
        <taxon>Spermatophyta</taxon>
        <taxon>Magnoliopsida</taxon>
        <taxon>Proteales</taxon>
        <taxon>Nelumbonaceae</taxon>
        <taxon>Nelumbo</taxon>
    </lineage>
</organism>
<dbReference type="PANTHER" id="PTHR48048:SF30">
    <property type="entry name" value="GLYCOSYLTRANSFERASE"/>
    <property type="match status" value="1"/>
</dbReference>
<feature type="signal peptide" evidence="6">
    <location>
        <begin position="1"/>
        <end position="34"/>
    </location>
</feature>
<dbReference type="EMBL" id="DUZY01000001">
    <property type="protein sequence ID" value="DAD20990.1"/>
    <property type="molecule type" value="Genomic_DNA"/>
</dbReference>
<evidence type="ECO:0000256" key="3">
    <source>
        <dbReference type="ARBA" id="ARBA00022679"/>
    </source>
</evidence>
<dbReference type="GO" id="GO:0035251">
    <property type="term" value="F:UDP-glucosyltransferase activity"/>
    <property type="evidence" value="ECO:0007669"/>
    <property type="project" value="InterPro"/>
</dbReference>
<dbReference type="AlphaFoldDB" id="A0A822XKV6"/>
<dbReference type="InterPro" id="IPR018247">
    <property type="entry name" value="EF_Hand_1_Ca_BS"/>
</dbReference>
<dbReference type="FunFam" id="3.40.50.2000:FF:000431">
    <property type="entry name" value="UDP-glycosyltransferase 90A1"/>
    <property type="match status" value="1"/>
</dbReference>
<proteinExistence type="inferred from homology"/>
<evidence type="ECO:0000313" key="8">
    <source>
        <dbReference type="Proteomes" id="UP000607653"/>
    </source>
</evidence>
<dbReference type="InterPro" id="IPR050481">
    <property type="entry name" value="UDP-glycosyltransf_plant"/>
</dbReference>
<evidence type="ECO:0000313" key="7">
    <source>
        <dbReference type="EMBL" id="DAD20990.1"/>
    </source>
</evidence>
<comment type="caution">
    <text evidence="7">The sequence shown here is derived from an EMBL/GenBank/DDBJ whole genome shotgun (WGS) entry which is preliminary data.</text>
</comment>
<dbReference type="PROSITE" id="PS00375">
    <property type="entry name" value="UDPGT"/>
    <property type="match status" value="1"/>
</dbReference>
<keyword evidence="6" id="KW-0732">Signal</keyword>
<dbReference type="CDD" id="cd03784">
    <property type="entry name" value="GT1_Gtf-like"/>
    <property type="match status" value="1"/>
</dbReference>
<comment type="similarity">
    <text evidence="1 4">Belongs to the UDP-glycosyltransferase family.</text>
</comment>
<evidence type="ECO:0000256" key="2">
    <source>
        <dbReference type="ARBA" id="ARBA00022676"/>
    </source>
</evidence>
<name>A0A822XKV6_NELNU</name>
<reference evidence="7 8" key="1">
    <citation type="journal article" date="2020" name="Mol. Biol. Evol.">
        <title>Distinct Expression and Methylation Patterns for Genes with Different Fates following a Single Whole-Genome Duplication in Flowering Plants.</title>
        <authorList>
            <person name="Shi T."/>
            <person name="Rahmani R.S."/>
            <person name="Gugger P.F."/>
            <person name="Wang M."/>
            <person name="Li H."/>
            <person name="Zhang Y."/>
            <person name="Li Z."/>
            <person name="Wang Q."/>
            <person name="Van de Peer Y."/>
            <person name="Marchal K."/>
            <person name="Chen J."/>
        </authorList>
    </citation>
    <scope>NUCLEOTIDE SEQUENCE [LARGE SCALE GENOMIC DNA]</scope>
    <source>
        <tissue evidence="7">Leaf</tissue>
    </source>
</reference>
<evidence type="ECO:0000256" key="5">
    <source>
        <dbReference type="RuleBase" id="RU362057"/>
    </source>
</evidence>
<dbReference type="Gene3D" id="3.40.50.2000">
    <property type="entry name" value="Glycogen Phosphorylase B"/>
    <property type="match status" value="2"/>
</dbReference>
<dbReference type="InterPro" id="IPR002213">
    <property type="entry name" value="UDP_glucos_trans"/>
</dbReference>
<feature type="chain" id="PRO_5032364743" description="Glycosyltransferase" evidence="6">
    <location>
        <begin position="35"/>
        <end position="472"/>
    </location>
</feature>
<keyword evidence="2 4" id="KW-0328">Glycosyltransferase</keyword>
<keyword evidence="8" id="KW-1185">Reference proteome</keyword>
<keyword evidence="3 4" id="KW-0808">Transferase</keyword>
<dbReference type="EC" id="2.4.1.-" evidence="5"/>
<accession>A0A822XKV6</accession>
<dbReference type="PROSITE" id="PS00018">
    <property type="entry name" value="EF_HAND_1"/>
    <property type="match status" value="1"/>
</dbReference>
<evidence type="ECO:0000256" key="4">
    <source>
        <dbReference type="RuleBase" id="RU003718"/>
    </source>
</evidence>